<keyword evidence="2" id="KW-1185">Reference proteome</keyword>
<protein>
    <submittedName>
        <fullName evidence="3">Uncharacterized protein</fullName>
    </submittedName>
</protein>
<dbReference type="Proteomes" id="UP000887569">
    <property type="component" value="Unplaced"/>
</dbReference>
<accession>A0A915BY86</accession>
<evidence type="ECO:0000313" key="2">
    <source>
        <dbReference type="Proteomes" id="UP000887569"/>
    </source>
</evidence>
<feature type="region of interest" description="Disordered" evidence="1">
    <location>
        <begin position="55"/>
        <end position="77"/>
    </location>
</feature>
<reference evidence="3" key="1">
    <citation type="submission" date="2022-11" db="UniProtKB">
        <authorList>
            <consortium name="WormBaseParasite"/>
        </authorList>
    </citation>
    <scope>IDENTIFICATION</scope>
</reference>
<dbReference type="AlphaFoldDB" id="A0A915BY86"/>
<name>A0A915BY86_PARUN</name>
<dbReference type="WBParaSite" id="PgR067_g026_t01">
    <property type="protein sequence ID" value="PgR067_g026_t01"/>
    <property type="gene ID" value="PgR067_g026"/>
</dbReference>
<evidence type="ECO:0000313" key="3">
    <source>
        <dbReference type="WBParaSite" id="PgR067_g026_t01"/>
    </source>
</evidence>
<feature type="compositionally biased region" description="Pro residues" evidence="1">
    <location>
        <begin position="67"/>
        <end position="77"/>
    </location>
</feature>
<evidence type="ECO:0000256" key="1">
    <source>
        <dbReference type="SAM" id="MobiDB-lite"/>
    </source>
</evidence>
<sequence>PFLRNSGFPFLTEATNISPTPALGNRFNRPLIPYTAITNKFLAPVLSAQFITAPTGNPSETRNFAPDAPPRPLFDIS</sequence>
<proteinExistence type="predicted"/>
<organism evidence="2 3">
    <name type="scientific">Parascaris univalens</name>
    <name type="common">Nematode worm</name>
    <dbReference type="NCBI Taxonomy" id="6257"/>
    <lineage>
        <taxon>Eukaryota</taxon>
        <taxon>Metazoa</taxon>
        <taxon>Ecdysozoa</taxon>
        <taxon>Nematoda</taxon>
        <taxon>Chromadorea</taxon>
        <taxon>Rhabditida</taxon>
        <taxon>Spirurina</taxon>
        <taxon>Ascaridomorpha</taxon>
        <taxon>Ascaridoidea</taxon>
        <taxon>Ascarididae</taxon>
        <taxon>Parascaris</taxon>
    </lineage>
</organism>